<dbReference type="EMBL" id="JANQDX010000002">
    <property type="protein sequence ID" value="KAL0927550.1"/>
    <property type="molecule type" value="Genomic_DNA"/>
</dbReference>
<accession>A0ABD0VR57</accession>
<dbReference type="Proteomes" id="UP001552299">
    <property type="component" value="Unassembled WGS sequence"/>
</dbReference>
<evidence type="ECO:0000313" key="1">
    <source>
        <dbReference type="EMBL" id="KAL0927550.1"/>
    </source>
</evidence>
<evidence type="ECO:0000313" key="2">
    <source>
        <dbReference type="Proteomes" id="UP001552299"/>
    </source>
</evidence>
<name>A0ABD0VR57_DENTH</name>
<keyword evidence="2" id="KW-1185">Reference proteome</keyword>
<reference evidence="1 2" key="1">
    <citation type="journal article" date="2024" name="Plant Biotechnol. J.">
        <title>Dendrobium thyrsiflorum genome and its molecular insights into genes involved in important horticultural traits.</title>
        <authorList>
            <person name="Chen B."/>
            <person name="Wang J.Y."/>
            <person name="Zheng P.J."/>
            <person name="Li K.L."/>
            <person name="Liang Y.M."/>
            <person name="Chen X.F."/>
            <person name="Zhang C."/>
            <person name="Zhao X."/>
            <person name="He X."/>
            <person name="Zhang G.Q."/>
            <person name="Liu Z.J."/>
            <person name="Xu Q."/>
        </authorList>
    </citation>
    <scope>NUCLEOTIDE SEQUENCE [LARGE SCALE GENOMIC DNA]</scope>
    <source>
        <strain evidence="1">GZMU011</strain>
    </source>
</reference>
<organism evidence="1 2">
    <name type="scientific">Dendrobium thyrsiflorum</name>
    <name type="common">Pinecone-like raceme dendrobium</name>
    <name type="synonym">Orchid</name>
    <dbReference type="NCBI Taxonomy" id="117978"/>
    <lineage>
        <taxon>Eukaryota</taxon>
        <taxon>Viridiplantae</taxon>
        <taxon>Streptophyta</taxon>
        <taxon>Embryophyta</taxon>
        <taxon>Tracheophyta</taxon>
        <taxon>Spermatophyta</taxon>
        <taxon>Magnoliopsida</taxon>
        <taxon>Liliopsida</taxon>
        <taxon>Asparagales</taxon>
        <taxon>Orchidaceae</taxon>
        <taxon>Epidendroideae</taxon>
        <taxon>Malaxideae</taxon>
        <taxon>Dendrobiinae</taxon>
        <taxon>Dendrobium</taxon>
    </lineage>
</organism>
<comment type="caution">
    <text evidence="1">The sequence shown here is derived from an EMBL/GenBank/DDBJ whole genome shotgun (WGS) entry which is preliminary data.</text>
</comment>
<sequence length="236" mass="27320">MQHISRLKHTGYYISFWYQSQMVEGSRRVAPGEERSLEALWIEHSGLVKHTEELATDFRRFTEEIHRNLRAIHTQLNRSLNPQEAVPTTTPAARRGFVKVAHEPVFPFIEVAKKLKKMLAKEQEDNLYEHIDEAKPRFKKRHLSHIKKQQQSLRIRSSSFTLLGGLSLWIIFLQSSRSSSLWITLLQSSGATPLLALYEYDHLQKNIVSIKDVSNLWVLSSSYPEFNLLKVEGNLG</sequence>
<gene>
    <name evidence="1" type="ORF">M5K25_001728</name>
</gene>
<proteinExistence type="predicted"/>
<dbReference type="AlphaFoldDB" id="A0ABD0VR57"/>
<protein>
    <submittedName>
        <fullName evidence="1">Uncharacterized protein</fullName>
    </submittedName>
</protein>